<dbReference type="AlphaFoldDB" id="A0A1V4KV30"/>
<feature type="compositionally biased region" description="Pro residues" evidence="17">
    <location>
        <begin position="63"/>
        <end position="78"/>
    </location>
</feature>
<evidence type="ECO:0000256" key="2">
    <source>
        <dbReference type="ARBA" id="ARBA00004496"/>
    </source>
</evidence>
<feature type="region of interest" description="Disordered" evidence="17">
    <location>
        <begin position="217"/>
        <end position="236"/>
    </location>
</feature>
<keyword evidence="9 19" id="KW-0675">Receptor</keyword>
<evidence type="ECO:0000256" key="9">
    <source>
        <dbReference type="ARBA" id="ARBA00023170"/>
    </source>
</evidence>
<organism evidence="19 20">
    <name type="scientific">Patagioenas fasciata monilis</name>
    <dbReference type="NCBI Taxonomy" id="372326"/>
    <lineage>
        <taxon>Eukaryota</taxon>
        <taxon>Metazoa</taxon>
        <taxon>Chordata</taxon>
        <taxon>Craniata</taxon>
        <taxon>Vertebrata</taxon>
        <taxon>Euteleostomi</taxon>
        <taxon>Archelosauria</taxon>
        <taxon>Archosauria</taxon>
        <taxon>Dinosauria</taxon>
        <taxon>Saurischia</taxon>
        <taxon>Theropoda</taxon>
        <taxon>Coelurosauria</taxon>
        <taxon>Aves</taxon>
        <taxon>Neognathae</taxon>
        <taxon>Neoaves</taxon>
        <taxon>Columbimorphae</taxon>
        <taxon>Columbiformes</taxon>
        <taxon>Columbidae</taxon>
        <taxon>Patagioenas</taxon>
    </lineage>
</organism>
<keyword evidence="3" id="KW-0963">Cytoplasm</keyword>
<comment type="function">
    <text evidence="12">Functional RNA which acts as a transcriptional coactivator that selectively enhances steroid receptor-mediated transactivation ligand-independently through a mechanism involving the modulating N-terminal domain (AF-1) of steroid receptors. Also mediates transcriptional coactivation of steroid receptors ligand-dependently through the steroid-binding domain (AF-2). Enhances cellular proliferation and differentiation and promotes apoptosis in vivo. May play a role in tumorigenesis.</text>
</comment>
<evidence type="ECO:0000256" key="8">
    <source>
        <dbReference type="ARBA" id="ARBA00023163"/>
    </source>
</evidence>
<keyword evidence="11" id="KW-0687">Ribonucleoprotein</keyword>
<protein>
    <recommendedName>
        <fullName evidence="15">Steroid receptor RNA activator 1</fullName>
    </recommendedName>
    <alternativeName>
        <fullName evidence="16">Steroid receptor RNA activator protein</fullName>
    </alternativeName>
</protein>
<dbReference type="InterPro" id="IPR009917">
    <property type="entry name" value="SRA1/Sec31"/>
</dbReference>
<keyword evidence="10" id="KW-0539">Nucleus</keyword>
<dbReference type="GO" id="GO:0006915">
    <property type="term" value="P:apoptotic process"/>
    <property type="evidence" value="ECO:0007669"/>
    <property type="project" value="UniProtKB-KW"/>
</dbReference>
<keyword evidence="6" id="KW-0805">Transcription regulation</keyword>
<feature type="compositionally biased region" description="Low complexity" evidence="17">
    <location>
        <begin position="53"/>
        <end position="62"/>
    </location>
</feature>
<evidence type="ECO:0000256" key="15">
    <source>
        <dbReference type="ARBA" id="ARBA00073527"/>
    </source>
</evidence>
<keyword evidence="5" id="KW-0053">Apoptosis</keyword>
<dbReference type="PANTHER" id="PTHR18834">
    <property type="entry name" value="STEROID RECEPTOR RNA ACTIVATOR 1"/>
    <property type="match status" value="1"/>
</dbReference>
<evidence type="ECO:0000256" key="12">
    <source>
        <dbReference type="ARBA" id="ARBA00059202"/>
    </source>
</evidence>
<comment type="similarity">
    <text evidence="13">Belongs to the SRA1 family.</text>
</comment>
<dbReference type="GO" id="GO:0003713">
    <property type="term" value="F:transcription coactivator activity"/>
    <property type="evidence" value="ECO:0007669"/>
    <property type="project" value="InterPro"/>
</dbReference>
<evidence type="ECO:0000259" key="18">
    <source>
        <dbReference type="Pfam" id="PF07304"/>
    </source>
</evidence>
<gene>
    <name evidence="19" type="primary">SRA1</name>
    <name evidence="19" type="ORF">AV530_008265</name>
</gene>
<dbReference type="Gene3D" id="1.20.940.10">
    <property type="entry name" value="Functional domain of the splicing factor Prp18"/>
    <property type="match status" value="1"/>
</dbReference>
<evidence type="ECO:0000256" key="5">
    <source>
        <dbReference type="ARBA" id="ARBA00022703"/>
    </source>
</evidence>
<evidence type="ECO:0000256" key="7">
    <source>
        <dbReference type="ARBA" id="ARBA00023159"/>
    </source>
</evidence>
<sequence length="236" mass="25199">MAESYVKPGNQERGWNDPPQFSYGLQAQAGGPRRNLLTRRAPLPPEEAPPGARPDLTSTPAAPTAPPPRALGPPPLGPISPALRADGGRPSPVSCPEESGPQESALPATTVLAPLREALAACRPTVQKQVCDDIGRRLTVLEDAWAQGKLSAPVRKRMSLLVQELQQQHWDAADEIHRSLMVDHVNEVSQWLVGVKRLIAETRSLPALEPAVVMDGSAEAGPGQEEPQGQERGCGL</sequence>
<evidence type="ECO:0000313" key="20">
    <source>
        <dbReference type="Proteomes" id="UP000190648"/>
    </source>
</evidence>
<dbReference type="GO" id="GO:0005634">
    <property type="term" value="C:nucleus"/>
    <property type="evidence" value="ECO:0007669"/>
    <property type="project" value="UniProtKB-SubCell"/>
</dbReference>
<dbReference type="PANTHER" id="PTHR18834:SF2">
    <property type="entry name" value="STEROID RECEPTOR RNA ACTIVATOR 1"/>
    <property type="match status" value="1"/>
</dbReference>
<dbReference type="InterPro" id="IPR040243">
    <property type="entry name" value="Steroid_recept_RNA_1"/>
</dbReference>
<comment type="subcellular location">
    <subcellularLocation>
        <location evidence="2">Cytoplasm</location>
    </subcellularLocation>
    <subcellularLocation>
        <location evidence="1">Nucleus</location>
    </subcellularLocation>
</comment>
<comment type="subunit">
    <text evidence="14">SRA1 RNA exists in a ribonucleoprotein complex containing NCOA1. The RNA also forms a complex with PUS1 and RARG in the nucleus. Interacts with AR.</text>
</comment>
<evidence type="ECO:0000313" key="19">
    <source>
        <dbReference type="EMBL" id="OPJ88284.1"/>
    </source>
</evidence>
<dbReference type="GO" id="GO:1990904">
    <property type="term" value="C:ribonucleoprotein complex"/>
    <property type="evidence" value="ECO:0007669"/>
    <property type="project" value="UniProtKB-KW"/>
</dbReference>
<evidence type="ECO:0000256" key="11">
    <source>
        <dbReference type="ARBA" id="ARBA00023274"/>
    </source>
</evidence>
<evidence type="ECO:0000256" key="3">
    <source>
        <dbReference type="ARBA" id="ARBA00022490"/>
    </source>
</evidence>
<evidence type="ECO:0000256" key="17">
    <source>
        <dbReference type="SAM" id="MobiDB-lite"/>
    </source>
</evidence>
<dbReference type="Pfam" id="PF07304">
    <property type="entry name" value="SRA1"/>
    <property type="match status" value="1"/>
</dbReference>
<proteinExistence type="inferred from homology"/>
<keyword evidence="7" id="KW-0010">Activator</keyword>
<dbReference type="EMBL" id="LSYS01001584">
    <property type="protein sequence ID" value="OPJ88284.1"/>
    <property type="molecule type" value="Genomic_DNA"/>
</dbReference>
<feature type="domain" description="SRA1/Sec31" evidence="18">
    <location>
        <begin position="64"/>
        <end position="207"/>
    </location>
</feature>
<comment type="caution">
    <text evidence="19">The sequence shown here is derived from an EMBL/GenBank/DDBJ whole genome shotgun (WGS) entry which is preliminary data.</text>
</comment>
<dbReference type="GO" id="GO:0005737">
    <property type="term" value="C:cytoplasm"/>
    <property type="evidence" value="ECO:0007669"/>
    <property type="project" value="UniProtKB-SubCell"/>
</dbReference>
<dbReference type="Proteomes" id="UP000190648">
    <property type="component" value="Unassembled WGS sequence"/>
</dbReference>
<dbReference type="FunFam" id="1.20.940.10:FF:000006">
    <property type="entry name" value="steroid receptor RNA activator 1"/>
    <property type="match status" value="1"/>
</dbReference>
<evidence type="ECO:0000256" key="6">
    <source>
        <dbReference type="ARBA" id="ARBA00023015"/>
    </source>
</evidence>
<dbReference type="OrthoDB" id="5982138at2759"/>
<keyword evidence="8" id="KW-0804">Transcription</keyword>
<evidence type="ECO:0000256" key="10">
    <source>
        <dbReference type="ARBA" id="ARBA00023242"/>
    </source>
</evidence>
<keyword evidence="4" id="KW-0597">Phosphoprotein</keyword>
<name>A0A1V4KV30_PATFA</name>
<reference evidence="19 20" key="1">
    <citation type="submission" date="2016-02" db="EMBL/GenBank/DDBJ databases">
        <title>Band-tailed pigeon sequencing and assembly.</title>
        <authorList>
            <person name="Soares A.E."/>
            <person name="Novak B.J."/>
            <person name="Rice E.S."/>
            <person name="O'Connell B."/>
            <person name="Chang D."/>
            <person name="Weber S."/>
            <person name="Shapiro B."/>
        </authorList>
    </citation>
    <scope>NUCLEOTIDE SEQUENCE [LARGE SCALE GENOMIC DNA]</scope>
    <source>
        <strain evidence="19">BTP2013</strain>
        <tissue evidence="19">Blood</tissue>
    </source>
</reference>
<keyword evidence="20" id="KW-1185">Reference proteome</keyword>
<evidence type="ECO:0000256" key="16">
    <source>
        <dbReference type="ARBA" id="ARBA00081120"/>
    </source>
</evidence>
<feature type="compositionally biased region" description="Pro residues" evidence="17">
    <location>
        <begin position="42"/>
        <end position="52"/>
    </location>
</feature>
<feature type="region of interest" description="Disordered" evidence="17">
    <location>
        <begin position="1"/>
        <end position="104"/>
    </location>
</feature>
<dbReference type="GO" id="GO:0006357">
    <property type="term" value="P:regulation of transcription by RNA polymerase II"/>
    <property type="evidence" value="ECO:0007669"/>
    <property type="project" value="InterPro"/>
</dbReference>
<evidence type="ECO:0000256" key="13">
    <source>
        <dbReference type="ARBA" id="ARBA00061450"/>
    </source>
</evidence>
<dbReference type="STRING" id="372326.A0A1V4KV30"/>
<evidence type="ECO:0000256" key="1">
    <source>
        <dbReference type="ARBA" id="ARBA00004123"/>
    </source>
</evidence>
<evidence type="ECO:0000256" key="4">
    <source>
        <dbReference type="ARBA" id="ARBA00022553"/>
    </source>
</evidence>
<evidence type="ECO:0000256" key="14">
    <source>
        <dbReference type="ARBA" id="ARBA00063541"/>
    </source>
</evidence>
<accession>A0A1V4KV30</accession>